<dbReference type="InterPro" id="IPR012775">
    <property type="entry name" value="GBBH-like"/>
</dbReference>
<dbReference type="SUPFAM" id="SSF51197">
    <property type="entry name" value="Clavaminate synthase-like"/>
    <property type="match status" value="1"/>
</dbReference>
<dbReference type="InterPro" id="IPR050411">
    <property type="entry name" value="AlphaKG_dependent_hydroxylases"/>
</dbReference>
<dbReference type="Proteomes" id="UP000694680">
    <property type="component" value="Chromosome 3"/>
</dbReference>
<dbReference type="Gene3D" id="3.30.2020.30">
    <property type="match status" value="1"/>
</dbReference>
<dbReference type="Pfam" id="PF06155">
    <property type="entry name" value="GBBH-like_N"/>
    <property type="match status" value="1"/>
</dbReference>
<comment type="pathway">
    <text evidence="4">Amine and polyamine biosynthesis; carnitine biosynthesis.</text>
</comment>
<keyword evidence="9" id="KW-0223">Dioxygenase</keyword>
<dbReference type="CDD" id="cd00250">
    <property type="entry name" value="CAS_like"/>
    <property type="match status" value="1"/>
</dbReference>
<evidence type="ECO:0000256" key="9">
    <source>
        <dbReference type="ARBA" id="ARBA00022964"/>
    </source>
</evidence>
<evidence type="ECO:0000259" key="15">
    <source>
        <dbReference type="Pfam" id="PF02668"/>
    </source>
</evidence>
<dbReference type="GO" id="GO:0008336">
    <property type="term" value="F:gamma-butyrobetaine dioxygenase activity"/>
    <property type="evidence" value="ECO:0007669"/>
    <property type="project" value="UniProtKB-EC"/>
</dbReference>
<dbReference type="InterPro" id="IPR010376">
    <property type="entry name" value="GBBH-like_N"/>
</dbReference>
<evidence type="ECO:0000256" key="12">
    <source>
        <dbReference type="ARBA" id="ARBA00030584"/>
    </source>
</evidence>
<dbReference type="PANTHER" id="PTHR10696">
    <property type="entry name" value="GAMMA-BUTYROBETAINE HYDROXYLASE-RELATED"/>
    <property type="match status" value="1"/>
</dbReference>
<reference evidence="17" key="2">
    <citation type="submission" date="2025-08" db="UniProtKB">
        <authorList>
            <consortium name="Ensembl"/>
        </authorList>
    </citation>
    <scope>IDENTIFICATION</scope>
</reference>
<evidence type="ECO:0000256" key="10">
    <source>
        <dbReference type="ARBA" id="ARBA00023002"/>
    </source>
</evidence>
<dbReference type="InterPro" id="IPR038492">
    <property type="entry name" value="GBBH-like_N_sf"/>
</dbReference>
<dbReference type="UniPathway" id="UPA00118"/>
<comment type="similarity">
    <text evidence="5">Belongs to the gamma-BBH/TMLD family.</text>
</comment>
<evidence type="ECO:0000313" key="17">
    <source>
        <dbReference type="Ensembl" id="ENSGWIP00000001488.1"/>
    </source>
</evidence>
<dbReference type="GO" id="GO:0005739">
    <property type="term" value="C:mitochondrion"/>
    <property type="evidence" value="ECO:0007669"/>
    <property type="project" value="TreeGrafter"/>
</dbReference>
<comment type="function">
    <text evidence="3">Catalyzes the formation of L-carnitine from gamma-butyrobetaine.</text>
</comment>
<dbReference type="FunFam" id="3.60.130.10:FF:000001">
    <property type="entry name" value="Trimethyllysine dioxygenase, mitochondrial"/>
    <property type="match status" value="1"/>
</dbReference>
<dbReference type="FunFam" id="3.30.2020.30:FF:000002">
    <property type="entry name" value="Putative gamma-butyrobetaine dioxygenase"/>
    <property type="match status" value="1"/>
</dbReference>
<feature type="domain" description="Gamma-butyrobetaine hydroxylase-like N-terminal" evidence="16">
    <location>
        <begin position="68"/>
        <end position="148"/>
    </location>
</feature>
<organism evidence="17 18">
    <name type="scientific">Gouania willdenowi</name>
    <name type="common">Blunt-snouted clingfish</name>
    <name type="synonym">Lepadogaster willdenowi</name>
    <dbReference type="NCBI Taxonomy" id="441366"/>
    <lineage>
        <taxon>Eukaryota</taxon>
        <taxon>Metazoa</taxon>
        <taxon>Chordata</taxon>
        <taxon>Craniata</taxon>
        <taxon>Vertebrata</taxon>
        <taxon>Euteleostomi</taxon>
        <taxon>Actinopterygii</taxon>
        <taxon>Neopterygii</taxon>
        <taxon>Teleostei</taxon>
        <taxon>Neoteleostei</taxon>
        <taxon>Acanthomorphata</taxon>
        <taxon>Ovalentaria</taxon>
        <taxon>Blenniimorphae</taxon>
        <taxon>Blenniiformes</taxon>
        <taxon>Gobiesocoidei</taxon>
        <taxon>Gobiesocidae</taxon>
        <taxon>Gobiesocinae</taxon>
        <taxon>Gouania</taxon>
    </lineage>
</organism>
<comment type="catalytic activity">
    <reaction evidence="14">
        <text>4-(trimethylamino)butanoate + 2-oxoglutarate + O2 = carnitine + succinate + CO2</text>
        <dbReference type="Rhea" id="RHEA:24028"/>
        <dbReference type="ChEBI" id="CHEBI:15379"/>
        <dbReference type="ChEBI" id="CHEBI:16244"/>
        <dbReference type="ChEBI" id="CHEBI:16526"/>
        <dbReference type="ChEBI" id="CHEBI:16810"/>
        <dbReference type="ChEBI" id="CHEBI:17126"/>
        <dbReference type="ChEBI" id="CHEBI:30031"/>
        <dbReference type="EC" id="1.14.11.1"/>
    </reaction>
</comment>
<evidence type="ECO:0000259" key="16">
    <source>
        <dbReference type="Pfam" id="PF06155"/>
    </source>
</evidence>
<evidence type="ECO:0000256" key="4">
    <source>
        <dbReference type="ARBA" id="ARBA00005022"/>
    </source>
</evidence>
<evidence type="ECO:0000256" key="5">
    <source>
        <dbReference type="ARBA" id="ARBA00008654"/>
    </source>
</evidence>
<evidence type="ECO:0000256" key="2">
    <source>
        <dbReference type="ARBA" id="ARBA00001961"/>
    </source>
</evidence>
<keyword evidence="18" id="KW-1185">Reference proteome</keyword>
<proteinExistence type="inferred from homology"/>
<protein>
    <recommendedName>
        <fullName evidence="6">gamma-butyrobetaine dioxygenase</fullName>
        <ecNumber evidence="6">1.14.11.1</ecNumber>
    </recommendedName>
    <alternativeName>
        <fullName evidence="12">Gamma-butyrobetaine hydroxylase</fullName>
    </alternativeName>
    <alternativeName>
        <fullName evidence="13">Gamma-butyrobetaine,2-oxoglutarate dioxygenase</fullName>
    </alternativeName>
</protein>
<name>A0A8C5D3B4_GOUWI</name>
<dbReference type="GO" id="GO:0005506">
    <property type="term" value="F:iron ion binding"/>
    <property type="evidence" value="ECO:0007669"/>
    <property type="project" value="InterPro"/>
</dbReference>
<comment type="cofactor">
    <cofactor evidence="1">
        <name>Fe(2+)</name>
        <dbReference type="ChEBI" id="CHEBI:29033"/>
    </cofactor>
</comment>
<evidence type="ECO:0000256" key="11">
    <source>
        <dbReference type="ARBA" id="ARBA00023004"/>
    </source>
</evidence>
<sequence>MNTFARLVPPVLQRSSGACRALQFAGRSLLTPPLAPLLVRGQQTLGSASLPVRSGFTGPSVRKARALKGERQVEVQWGNGGHSLYPYTWLRDNCQCSACMLQSAVSRRLLLVDLDVNTGVKSVEVTNNNQLSIVWPDQHLSVFDSEWLKKHCFSDEARKARRDKMFFNERYLWGSTLNIPTMGFQEVLQDDEAALSWLLALRRVGMVHLKGTPTERGQLAKLGDRIGFLRMTHYGLTFQVQDKPMANNLAYTAGRLSAHTDLPVLQYTPGIQLLHCIIQAAEGGVSEMVDGFHAAEVLRQEDGEAFRILSSLLVDFNDVGTDYCDFFMHNKKHTIELDNEGQVIRVHLNNATRDSVLDLPLHQVQPFYSALRTFTDILNRPENVLTYTMEPGDVVTFDNSRLLHGRRSYVSSSSGLRHLEGAYLDWDETLSRIRMLRKAVQARQ</sequence>
<dbReference type="Gene3D" id="3.60.130.10">
    <property type="entry name" value="Clavaminate synthase-like"/>
    <property type="match status" value="1"/>
</dbReference>
<keyword evidence="7" id="KW-0479">Metal-binding</keyword>
<accession>A0A8C5D3B4</accession>
<evidence type="ECO:0000256" key="1">
    <source>
        <dbReference type="ARBA" id="ARBA00001954"/>
    </source>
</evidence>
<dbReference type="NCBIfam" id="TIGR02409">
    <property type="entry name" value="carnitine_bodg"/>
    <property type="match status" value="1"/>
</dbReference>
<dbReference type="PANTHER" id="PTHR10696:SF33">
    <property type="entry name" value="GAMMA-BUTYROBETAINE DIOXYGENASE"/>
    <property type="match status" value="1"/>
</dbReference>
<evidence type="ECO:0000256" key="13">
    <source>
        <dbReference type="ARBA" id="ARBA00033412"/>
    </source>
</evidence>
<keyword evidence="8" id="KW-0124">Carnitine biosynthesis</keyword>
<dbReference type="InterPro" id="IPR042098">
    <property type="entry name" value="TauD-like_sf"/>
</dbReference>
<dbReference type="Ensembl" id="ENSGWIT00000001601.1">
    <property type="protein sequence ID" value="ENSGWIP00000001488.1"/>
    <property type="gene ID" value="ENSGWIG00000000867.1"/>
</dbReference>
<evidence type="ECO:0000256" key="8">
    <source>
        <dbReference type="ARBA" id="ARBA00022873"/>
    </source>
</evidence>
<dbReference type="Pfam" id="PF02668">
    <property type="entry name" value="TauD"/>
    <property type="match status" value="1"/>
</dbReference>
<dbReference type="GO" id="GO:0045329">
    <property type="term" value="P:carnitine biosynthetic process"/>
    <property type="evidence" value="ECO:0007669"/>
    <property type="project" value="UniProtKB-UniPathway"/>
</dbReference>
<evidence type="ECO:0000313" key="18">
    <source>
        <dbReference type="Proteomes" id="UP000694680"/>
    </source>
</evidence>
<keyword evidence="10" id="KW-0560">Oxidoreductase</keyword>
<comment type="cofactor">
    <cofactor evidence="2">
        <name>L-ascorbate</name>
        <dbReference type="ChEBI" id="CHEBI:38290"/>
    </cofactor>
</comment>
<dbReference type="AlphaFoldDB" id="A0A8C5D3B4"/>
<feature type="domain" description="TauD/TfdA-like" evidence="15">
    <location>
        <begin position="184"/>
        <end position="423"/>
    </location>
</feature>
<evidence type="ECO:0000256" key="6">
    <source>
        <dbReference type="ARBA" id="ARBA00012270"/>
    </source>
</evidence>
<evidence type="ECO:0000256" key="14">
    <source>
        <dbReference type="ARBA" id="ARBA00049149"/>
    </source>
</evidence>
<evidence type="ECO:0000256" key="7">
    <source>
        <dbReference type="ARBA" id="ARBA00022723"/>
    </source>
</evidence>
<gene>
    <name evidence="17" type="primary">bbox1</name>
</gene>
<dbReference type="EC" id="1.14.11.1" evidence="6"/>
<dbReference type="InterPro" id="IPR003819">
    <property type="entry name" value="TauD/TfdA-like"/>
</dbReference>
<reference evidence="17" key="3">
    <citation type="submission" date="2025-09" db="UniProtKB">
        <authorList>
            <consortium name="Ensembl"/>
        </authorList>
    </citation>
    <scope>IDENTIFICATION</scope>
</reference>
<evidence type="ECO:0000256" key="3">
    <source>
        <dbReference type="ARBA" id="ARBA00002906"/>
    </source>
</evidence>
<keyword evidence="11" id="KW-0408">Iron</keyword>
<reference evidence="17" key="1">
    <citation type="submission" date="2020-06" db="EMBL/GenBank/DDBJ databases">
        <authorList>
            <consortium name="Wellcome Sanger Institute Data Sharing"/>
        </authorList>
    </citation>
    <scope>NUCLEOTIDE SEQUENCE [LARGE SCALE GENOMIC DNA]</scope>
</reference>